<protein>
    <recommendedName>
        <fullName evidence="3">Endonuclease/Exonuclease/phosphatase family</fullName>
    </recommendedName>
</protein>
<gene>
    <name evidence="1" type="ORF">ADEAN_000352400</name>
</gene>
<accession>A0A7G2C8H0</accession>
<proteinExistence type="predicted"/>
<sequence length="225" mass="25195">MSTHSRSEPKPSAQSDILRVEHLEPPARGKKSSSRHKVFLWRTPVCHDHQVNAERLLMLSGYVELNPGPVLQALQWNAGGLSDWKREKLLGEIHIILLQETQFAEAEVDRFSISQNQPLGFARPTESRGRGGGVSILKRKDIPVRLISKGQQDGLEHVSIRMPAPGNITAKFVSAYTPNTGLYNTENLTVHDEVWEASRSDTRKRGREGGHTFGVEPKAWMQYSG</sequence>
<dbReference type="Gene3D" id="3.60.10.10">
    <property type="entry name" value="Endonuclease/exonuclease/phosphatase"/>
    <property type="match status" value="1"/>
</dbReference>
<dbReference type="EMBL" id="LR877150">
    <property type="protein sequence ID" value="CAD2216066.1"/>
    <property type="molecule type" value="Genomic_DNA"/>
</dbReference>
<dbReference type="Proteomes" id="UP000515908">
    <property type="component" value="Chromosome 06"/>
</dbReference>
<dbReference type="VEuPathDB" id="TriTrypDB:ADEAN_000352400"/>
<organism evidence="1 2">
    <name type="scientific">Angomonas deanei</name>
    <dbReference type="NCBI Taxonomy" id="59799"/>
    <lineage>
        <taxon>Eukaryota</taxon>
        <taxon>Discoba</taxon>
        <taxon>Euglenozoa</taxon>
        <taxon>Kinetoplastea</taxon>
        <taxon>Metakinetoplastina</taxon>
        <taxon>Trypanosomatida</taxon>
        <taxon>Trypanosomatidae</taxon>
        <taxon>Strigomonadinae</taxon>
        <taxon>Angomonas</taxon>
    </lineage>
</organism>
<evidence type="ECO:0008006" key="3">
    <source>
        <dbReference type="Google" id="ProtNLM"/>
    </source>
</evidence>
<reference evidence="1 2" key="1">
    <citation type="submission" date="2020-08" db="EMBL/GenBank/DDBJ databases">
        <authorList>
            <person name="Newling K."/>
            <person name="Davey J."/>
            <person name="Forrester S."/>
        </authorList>
    </citation>
    <scope>NUCLEOTIDE SEQUENCE [LARGE SCALE GENOMIC DNA]</scope>
    <source>
        <strain evidence="2">Crithidia deanei Carvalho (ATCC PRA-265)</strain>
    </source>
</reference>
<dbReference type="AlphaFoldDB" id="A0A7G2C8H0"/>
<keyword evidence="2" id="KW-1185">Reference proteome</keyword>
<dbReference type="SUPFAM" id="SSF56219">
    <property type="entry name" value="DNase I-like"/>
    <property type="match status" value="1"/>
</dbReference>
<name>A0A7G2C8H0_9TRYP</name>
<evidence type="ECO:0000313" key="1">
    <source>
        <dbReference type="EMBL" id="CAD2216066.1"/>
    </source>
</evidence>
<dbReference type="InterPro" id="IPR036691">
    <property type="entry name" value="Endo/exonu/phosph_ase_sf"/>
</dbReference>
<evidence type="ECO:0000313" key="2">
    <source>
        <dbReference type="Proteomes" id="UP000515908"/>
    </source>
</evidence>